<keyword evidence="2" id="KW-1185">Reference proteome</keyword>
<sequence length="542" mass="59993">RHPHLYTNLGSLLKDLGYLAEAVKMYEKAVECNATFDVALANLGNAIKDMGRVQDSIPWYLRAVEASPNFVEAVCGLANAMAGVCDWHARDGLFTEIAVRWNAVAMANEEQTAKIFGVMGRGKRPTAKAYKRKLLKRINYVPAQSPKQTQGVDKRRGWMDRVVEIVDQQLSDGSTWGRGVLLAQPTAADSSSLVRPTCGLVGFLEDICRLVPRVSTAPVTGLAVFLHNALELVRLIAGAHDACEVPEDKMRCWKHLMALIRNEGGWALRVVERAAVLIQRQWYWDAQQGSQHAIEALRNPQASVYKRPRLPAGLGAPLVPTVLPFHTFTYPLDAREVRLISHRNALRLSFTTLGGGAPWLPSHVYPPPPPPDPQINIGYVSSDFNNHPLSHLMQSVFGMHDKQRFRVFCYATTPPDGTVHRQKIEHEADVFVNCAAWSTQRIVDQIASDKIHILVNLNGYTKGARNEIFAARPAPVLVAFMGFAGTLGAGWCDYVVTDPIVCPPWTVRCEVRAERERRAHIASSSGGDVAKVLPKPEMQEKG</sequence>
<proteinExistence type="predicted"/>
<organism evidence="1 2">
    <name type="scientific">Linderina macrospora</name>
    <dbReference type="NCBI Taxonomy" id="4868"/>
    <lineage>
        <taxon>Eukaryota</taxon>
        <taxon>Fungi</taxon>
        <taxon>Fungi incertae sedis</taxon>
        <taxon>Zoopagomycota</taxon>
        <taxon>Kickxellomycotina</taxon>
        <taxon>Kickxellomycetes</taxon>
        <taxon>Kickxellales</taxon>
        <taxon>Kickxellaceae</taxon>
        <taxon>Linderina</taxon>
    </lineage>
</organism>
<dbReference type="EMBL" id="JANBPW010003728">
    <property type="protein sequence ID" value="KAJ1936850.1"/>
    <property type="molecule type" value="Genomic_DNA"/>
</dbReference>
<accession>A0ACC1J453</accession>
<gene>
    <name evidence="1" type="ORF">FBU59_004926</name>
</gene>
<protein>
    <submittedName>
        <fullName evidence="1">Uncharacterized protein</fullName>
    </submittedName>
</protein>
<comment type="caution">
    <text evidence="1">The sequence shown here is derived from an EMBL/GenBank/DDBJ whole genome shotgun (WGS) entry which is preliminary data.</text>
</comment>
<feature type="non-terminal residue" evidence="1">
    <location>
        <position position="542"/>
    </location>
</feature>
<dbReference type="Proteomes" id="UP001150603">
    <property type="component" value="Unassembled WGS sequence"/>
</dbReference>
<reference evidence="1" key="1">
    <citation type="submission" date="2022-07" db="EMBL/GenBank/DDBJ databases">
        <title>Phylogenomic reconstructions and comparative analyses of Kickxellomycotina fungi.</title>
        <authorList>
            <person name="Reynolds N.K."/>
            <person name="Stajich J.E."/>
            <person name="Barry K."/>
            <person name="Grigoriev I.V."/>
            <person name="Crous P."/>
            <person name="Smith M.E."/>
        </authorList>
    </citation>
    <scope>NUCLEOTIDE SEQUENCE</scope>
    <source>
        <strain evidence="1">NRRL 5244</strain>
    </source>
</reference>
<evidence type="ECO:0000313" key="1">
    <source>
        <dbReference type="EMBL" id="KAJ1936850.1"/>
    </source>
</evidence>
<feature type="non-terminal residue" evidence="1">
    <location>
        <position position="1"/>
    </location>
</feature>
<name>A0ACC1J453_9FUNG</name>
<evidence type="ECO:0000313" key="2">
    <source>
        <dbReference type="Proteomes" id="UP001150603"/>
    </source>
</evidence>